<protein>
    <recommendedName>
        <fullName evidence="3">Nudix hydrolase domain-containing protein</fullName>
    </recommendedName>
</protein>
<evidence type="ECO:0000259" key="3">
    <source>
        <dbReference type="PROSITE" id="PS51462"/>
    </source>
</evidence>
<proteinExistence type="predicted"/>
<dbReference type="InterPro" id="IPR020084">
    <property type="entry name" value="NUDIX_hydrolase_CS"/>
</dbReference>
<accession>A0A6C0LJE1</accession>
<dbReference type="SUPFAM" id="SSF55811">
    <property type="entry name" value="Nudix"/>
    <property type="match status" value="1"/>
</dbReference>
<dbReference type="PANTHER" id="PTHR43046">
    <property type="entry name" value="GDP-MANNOSE MANNOSYL HYDROLASE"/>
    <property type="match status" value="1"/>
</dbReference>
<dbReference type="Pfam" id="PF00293">
    <property type="entry name" value="NUDIX"/>
    <property type="match status" value="1"/>
</dbReference>
<dbReference type="Gene3D" id="3.90.79.10">
    <property type="entry name" value="Nucleoside Triphosphate Pyrophosphohydrolase"/>
    <property type="match status" value="1"/>
</dbReference>
<evidence type="ECO:0000256" key="2">
    <source>
        <dbReference type="ARBA" id="ARBA00022801"/>
    </source>
</evidence>
<organism evidence="4">
    <name type="scientific">viral metagenome</name>
    <dbReference type="NCBI Taxonomy" id="1070528"/>
    <lineage>
        <taxon>unclassified sequences</taxon>
        <taxon>metagenomes</taxon>
        <taxon>organismal metagenomes</taxon>
    </lineage>
</organism>
<evidence type="ECO:0000256" key="1">
    <source>
        <dbReference type="ARBA" id="ARBA00001946"/>
    </source>
</evidence>
<sequence>MESADDILNKVIEEQGRFYGKKPRGGGIIVLAEDPNDRSKLWTCIVSKPKGRHTKFSFPKGGIKDRENVVSAAIREFKEETNLSTSHLDIRYIYEDESHTGTRYVLGIWDGEVKTIPWRIYNDEVDQCRWVNVNNTNLHPERKAMLRAMVEEYWLLKNREKI</sequence>
<reference evidence="4" key="1">
    <citation type="journal article" date="2020" name="Nature">
        <title>Giant virus diversity and host interactions through global metagenomics.</title>
        <authorList>
            <person name="Schulz F."/>
            <person name="Roux S."/>
            <person name="Paez-Espino D."/>
            <person name="Jungbluth S."/>
            <person name="Walsh D.A."/>
            <person name="Denef V.J."/>
            <person name="McMahon K.D."/>
            <person name="Konstantinidis K.T."/>
            <person name="Eloe-Fadrosh E.A."/>
            <person name="Kyrpides N.C."/>
            <person name="Woyke T."/>
        </authorList>
    </citation>
    <scope>NUCLEOTIDE SEQUENCE</scope>
    <source>
        <strain evidence="4">GVMAG-M-3300027833-19</strain>
    </source>
</reference>
<dbReference type="PANTHER" id="PTHR43046:SF14">
    <property type="entry name" value="MUTT_NUDIX FAMILY PROTEIN"/>
    <property type="match status" value="1"/>
</dbReference>
<name>A0A6C0LJE1_9ZZZZ</name>
<keyword evidence="2" id="KW-0378">Hydrolase</keyword>
<evidence type="ECO:0000313" key="4">
    <source>
        <dbReference type="EMBL" id="QHU30540.1"/>
    </source>
</evidence>
<dbReference type="GO" id="GO:0016787">
    <property type="term" value="F:hydrolase activity"/>
    <property type="evidence" value="ECO:0007669"/>
    <property type="project" value="UniProtKB-KW"/>
</dbReference>
<feature type="domain" description="Nudix hydrolase" evidence="3">
    <location>
        <begin position="21"/>
        <end position="153"/>
    </location>
</feature>
<dbReference type="PROSITE" id="PS51462">
    <property type="entry name" value="NUDIX"/>
    <property type="match status" value="1"/>
</dbReference>
<dbReference type="PROSITE" id="PS00893">
    <property type="entry name" value="NUDIX_BOX"/>
    <property type="match status" value="1"/>
</dbReference>
<dbReference type="EMBL" id="MN740509">
    <property type="protein sequence ID" value="QHU30540.1"/>
    <property type="molecule type" value="Genomic_DNA"/>
</dbReference>
<dbReference type="InterPro" id="IPR000086">
    <property type="entry name" value="NUDIX_hydrolase_dom"/>
</dbReference>
<comment type="cofactor">
    <cofactor evidence="1">
        <name>Mg(2+)</name>
        <dbReference type="ChEBI" id="CHEBI:18420"/>
    </cofactor>
</comment>
<dbReference type="InterPro" id="IPR015797">
    <property type="entry name" value="NUDIX_hydrolase-like_dom_sf"/>
</dbReference>
<dbReference type="AlphaFoldDB" id="A0A6C0LJE1"/>